<evidence type="ECO:0000259" key="3">
    <source>
        <dbReference type="Pfam" id="PF10145"/>
    </source>
</evidence>
<dbReference type="PANTHER" id="PTHR37813">
    <property type="entry name" value="FELS-2 PROPHAGE PROTEIN"/>
    <property type="match status" value="1"/>
</dbReference>
<evidence type="ECO:0000313" key="4">
    <source>
        <dbReference type="EMBL" id="SHF30391.1"/>
    </source>
</evidence>
<evidence type="ECO:0000256" key="1">
    <source>
        <dbReference type="ARBA" id="ARBA00022612"/>
    </source>
</evidence>
<dbReference type="Proteomes" id="UP000184159">
    <property type="component" value="Unassembled WGS sequence"/>
</dbReference>
<accession>A0A1M5AJD5</accession>
<reference evidence="5" key="1">
    <citation type="submission" date="2016-11" db="EMBL/GenBank/DDBJ databases">
        <authorList>
            <person name="Varghese N."/>
            <person name="Submissions S."/>
        </authorList>
    </citation>
    <scope>NUCLEOTIDE SEQUENCE [LARGE SCALE GENOMIC DNA]</scope>
    <source>
        <strain evidence="5">DSM 21264</strain>
    </source>
</reference>
<feature type="region of interest" description="Disordered" evidence="2">
    <location>
        <begin position="471"/>
        <end position="521"/>
    </location>
</feature>
<sequence>MADSKITPQMAGANRQSEITLRVDHLQLPNSGVVPSGETDLKGEMTQLVKQVKTDISSALKPVLAVGKRVVASERAFADVKKSVHFSNDQEANQYQSDMMRLAGDLGLKQESVAQIVSDAAQSGIEKNQLLSFAKSAAKVAVAWNVSAKDATATLAHWRASMQLSQQQAMGLANATNALSHSMGVKAKSVAAVVTQQGEAGTKAGLNVQETAALSASLLTSGSTEAQASEAISNILGSLTAGKAKNTQQKAAMTTLGIEPADLAQRMEADARGTLLDVFDRLKNISPDQREDVVTDLFGEKSTAAILKLVGSLERGNKSLNAAFEQVDNKSNYSNSIDTDYDIFAKTPAHQLEQLSVRFDQISVALGQGLLPIVNNMLPPLLSVVDSMNKFAEANPKLATGLLVATAAVIPLLKAGSAIVKFSQLMKGGGQDRLKVDQKNIFAAGLNKTRRAAKRATLQLARLNRELNRLGSQSLSDSGGRDSGGSDGDESRRKRKEQPRKRPRKRPRIRNAGGLRRQTARFARWIARTPQIVGSMFSGSKLKSGLSGAMSKVGSVFKGVGGAVFKGAGKLFKPLDTALNGVTRPRAPTHNTGGPRTHNAGGLRRQSARFAQWVARTPQIVGSMFSGAKLKSGLSGAMSKVGSVFKGVGGAVFKGAGKLFKPLDIALNGVTLASAIASGNKKEIAGTAGDMLGGMGGAAAGAMAGAAIGSVVPILGTAVGGLVGSVVGGLGGSSVGRWLGESFNSLLGEDKTDKAAPAAVAEQSKQLEQSSQQQINFAPVIHVTPSGNPAYDQGFSTQLLEQMKAELSPILLGNNDVATRADASLLDRSNT</sequence>
<dbReference type="EMBL" id="FQUH01000008">
    <property type="protein sequence ID" value="SHF30391.1"/>
    <property type="molecule type" value="Genomic_DNA"/>
</dbReference>
<gene>
    <name evidence="4" type="ORF">SAMN02745781_01912</name>
</gene>
<name>A0A1M5AJD5_VIBGA</name>
<feature type="domain" description="Phage tail tape measure protein" evidence="3">
    <location>
        <begin position="98"/>
        <end position="299"/>
    </location>
</feature>
<keyword evidence="5" id="KW-1185">Reference proteome</keyword>
<proteinExistence type="predicted"/>
<evidence type="ECO:0000256" key="2">
    <source>
        <dbReference type="SAM" id="MobiDB-lite"/>
    </source>
</evidence>
<feature type="compositionally biased region" description="Basic residues" evidence="2">
    <location>
        <begin position="493"/>
        <end position="509"/>
    </location>
</feature>
<dbReference type="AlphaFoldDB" id="A0A1M5AJD5"/>
<dbReference type="RefSeq" id="WP_072958468.1">
    <property type="nucleotide sequence ID" value="NZ_FQUH01000008.1"/>
</dbReference>
<dbReference type="NCBIfam" id="TIGR01760">
    <property type="entry name" value="tape_meas_TP901"/>
    <property type="match status" value="1"/>
</dbReference>
<dbReference type="PANTHER" id="PTHR37813:SF1">
    <property type="entry name" value="FELS-2 PROPHAGE PROTEIN"/>
    <property type="match status" value="1"/>
</dbReference>
<keyword evidence="1" id="KW-1188">Viral release from host cell</keyword>
<evidence type="ECO:0000313" key="5">
    <source>
        <dbReference type="Proteomes" id="UP000184159"/>
    </source>
</evidence>
<feature type="region of interest" description="Disordered" evidence="2">
    <location>
        <begin position="582"/>
        <end position="601"/>
    </location>
</feature>
<protein>
    <submittedName>
        <fullName evidence="4">Phage tail tape measure protein, TP901 family, core region</fullName>
    </submittedName>
</protein>
<dbReference type="InterPro" id="IPR010090">
    <property type="entry name" value="Phage_tape_meas"/>
</dbReference>
<organism evidence="4 5">
    <name type="scientific">Vibrio gazogenes DSM 21264 = NBRC 103151</name>
    <dbReference type="NCBI Taxonomy" id="1123492"/>
    <lineage>
        <taxon>Bacteria</taxon>
        <taxon>Pseudomonadati</taxon>
        <taxon>Pseudomonadota</taxon>
        <taxon>Gammaproteobacteria</taxon>
        <taxon>Vibrionales</taxon>
        <taxon>Vibrionaceae</taxon>
        <taxon>Vibrio</taxon>
    </lineage>
</organism>
<dbReference type="Pfam" id="PF10145">
    <property type="entry name" value="PhageMin_Tail"/>
    <property type="match status" value="1"/>
</dbReference>